<reference evidence="1 2" key="1">
    <citation type="journal article" date="2014" name="Gene">
        <title>A comparative genomic analysis of the alkalitolerant soil bacterium Bacillus lehensis G1.</title>
        <authorList>
            <person name="Noor Y.M."/>
            <person name="Samsulrizal N.H."/>
            <person name="Jema'on N.A."/>
            <person name="Low K.O."/>
            <person name="Ramli A.N."/>
            <person name="Alias N.I."/>
            <person name="Damis S.I."/>
            <person name="Fuzi S.F."/>
            <person name="Isa M.N."/>
            <person name="Murad A.M."/>
            <person name="Raih M.F."/>
            <person name="Bakar F.D."/>
            <person name="Najimudin N."/>
            <person name="Mahadi N.M."/>
            <person name="Illias R.M."/>
        </authorList>
    </citation>
    <scope>NUCLEOTIDE SEQUENCE [LARGE SCALE GENOMIC DNA]</scope>
    <source>
        <strain evidence="1 2">G1</strain>
    </source>
</reference>
<dbReference type="AlphaFoldDB" id="A0A060LPG6"/>
<gene>
    <name evidence="1" type="ORF">BleG1_0613</name>
</gene>
<dbReference type="EMBL" id="CP003923">
    <property type="protein sequence ID" value="AIC93221.1"/>
    <property type="molecule type" value="Genomic_DNA"/>
</dbReference>
<dbReference type="eggNOG" id="ENOG5030D6A">
    <property type="taxonomic scope" value="Bacteria"/>
</dbReference>
<name>A0A060LPG6_9BACI</name>
<dbReference type="RefSeq" id="WP_038476988.1">
    <property type="nucleotide sequence ID" value="NZ_CP003923.1"/>
</dbReference>
<evidence type="ECO:0008006" key="3">
    <source>
        <dbReference type="Google" id="ProtNLM"/>
    </source>
</evidence>
<dbReference type="KEGG" id="ble:BleG1_0613"/>
<evidence type="ECO:0000313" key="2">
    <source>
        <dbReference type="Proteomes" id="UP000027142"/>
    </source>
</evidence>
<dbReference type="Proteomes" id="UP000027142">
    <property type="component" value="Chromosome"/>
</dbReference>
<dbReference type="PATRIC" id="fig|1246626.3.peg.608"/>
<dbReference type="OrthoDB" id="2885668at2"/>
<accession>A0A060LPG6</accession>
<dbReference type="HOGENOM" id="CLU_2731617_0_0_9"/>
<evidence type="ECO:0000313" key="1">
    <source>
        <dbReference type="EMBL" id="AIC93221.1"/>
    </source>
</evidence>
<keyword evidence="2" id="KW-1185">Reference proteome</keyword>
<sequence length="71" mass="7981">MPYHIKVYVIGREQPIYESIRDDGDVNKAAKSIDGALTENKIVSFGVMKEDEVLVRSENVTHVEITETSKS</sequence>
<protein>
    <recommendedName>
        <fullName evidence="3">DUF2922 domain-containing protein</fullName>
    </recommendedName>
</protein>
<organism evidence="1 2">
    <name type="scientific">Shouchella lehensis G1</name>
    <dbReference type="NCBI Taxonomy" id="1246626"/>
    <lineage>
        <taxon>Bacteria</taxon>
        <taxon>Bacillati</taxon>
        <taxon>Bacillota</taxon>
        <taxon>Bacilli</taxon>
        <taxon>Bacillales</taxon>
        <taxon>Bacillaceae</taxon>
        <taxon>Shouchella</taxon>
    </lineage>
</organism>
<proteinExistence type="predicted"/>